<feature type="compositionally biased region" description="Basic and acidic residues" evidence="1">
    <location>
        <begin position="300"/>
        <end position="322"/>
    </location>
</feature>
<name>A0A6A5VJ96_9PLEO</name>
<sequence length="356" mass="37975">MRPPIPAQGKVSRKMKMAMMNTTRTVTRTTSRAKQARTSTSHRPCRRLYSAAHPSKNLCLPAPEKTPILVLNHSLTTRYSSTKAATASATKLTPSGPTTTPSSAVSPSHTYSGRSKNPPPRTPSRRKSCSSSTSSKGQPRSAKPARARRPAKGVPGHDPIAPARQKAADVASSTCSAEKMGRWRPDASSRFAPGARALSARLSAPGAAQQSVAFDTEPESNTERGRTRLRKEHPTQGARDRSPHLGRDKGLKMKISQSELQHPTLIPTLIPTVALVVASPGPSPLAVVQKTSSTEEASPDEVRGSDGEGGRDDMRKGEASRDGRKRAVLFGEGHLAIVDSADEKVLFKLAGPEKVV</sequence>
<feature type="region of interest" description="Disordered" evidence="1">
    <location>
        <begin position="82"/>
        <end position="249"/>
    </location>
</feature>
<accession>A0A6A5VJ96</accession>
<evidence type="ECO:0000313" key="2">
    <source>
        <dbReference type="EMBL" id="KAF1976748.1"/>
    </source>
</evidence>
<evidence type="ECO:0000256" key="1">
    <source>
        <dbReference type="SAM" id="MobiDB-lite"/>
    </source>
</evidence>
<evidence type="ECO:0000313" key="3">
    <source>
        <dbReference type="Proteomes" id="UP000800036"/>
    </source>
</evidence>
<feature type="region of interest" description="Disordered" evidence="1">
    <location>
        <begin position="283"/>
        <end position="325"/>
    </location>
</feature>
<feature type="compositionally biased region" description="Low complexity" evidence="1">
    <location>
        <begin position="82"/>
        <end position="116"/>
    </location>
</feature>
<dbReference type="Proteomes" id="UP000800036">
    <property type="component" value="Unassembled WGS sequence"/>
</dbReference>
<dbReference type="EMBL" id="ML976665">
    <property type="protein sequence ID" value="KAF1976748.1"/>
    <property type="molecule type" value="Genomic_DNA"/>
</dbReference>
<organism evidence="2 3">
    <name type="scientific">Bimuria novae-zelandiae CBS 107.79</name>
    <dbReference type="NCBI Taxonomy" id="1447943"/>
    <lineage>
        <taxon>Eukaryota</taxon>
        <taxon>Fungi</taxon>
        <taxon>Dikarya</taxon>
        <taxon>Ascomycota</taxon>
        <taxon>Pezizomycotina</taxon>
        <taxon>Dothideomycetes</taxon>
        <taxon>Pleosporomycetidae</taxon>
        <taxon>Pleosporales</taxon>
        <taxon>Massarineae</taxon>
        <taxon>Didymosphaeriaceae</taxon>
        <taxon>Bimuria</taxon>
    </lineage>
</organism>
<gene>
    <name evidence="2" type="ORF">BU23DRAFT_596739</name>
</gene>
<feature type="compositionally biased region" description="Low complexity" evidence="1">
    <location>
        <begin position="129"/>
        <end position="142"/>
    </location>
</feature>
<feature type="compositionally biased region" description="Basic and acidic residues" evidence="1">
    <location>
        <begin position="221"/>
        <end position="249"/>
    </location>
</feature>
<feature type="compositionally biased region" description="Low complexity" evidence="1">
    <location>
        <begin position="22"/>
        <end position="32"/>
    </location>
</feature>
<feature type="region of interest" description="Disordered" evidence="1">
    <location>
        <begin position="21"/>
        <end position="45"/>
    </location>
</feature>
<proteinExistence type="predicted"/>
<reference evidence="2" key="1">
    <citation type="journal article" date="2020" name="Stud. Mycol.">
        <title>101 Dothideomycetes genomes: a test case for predicting lifestyles and emergence of pathogens.</title>
        <authorList>
            <person name="Haridas S."/>
            <person name="Albert R."/>
            <person name="Binder M."/>
            <person name="Bloem J."/>
            <person name="Labutti K."/>
            <person name="Salamov A."/>
            <person name="Andreopoulos B."/>
            <person name="Baker S."/>
            <person name="Barry K."/>
            <person name="Bills G."/>
            <person name="Bluhm B."/>
            <person name="Cannon C."/>
            <person name="Castanera R."/>
            <person name="Culley D."/>
            <person name="Daum C."/>
            <person name="Ezra D."/>
            <person name="Gonzalez J."/>
            <person name="Henrissat B."/>
            <person name="Kuo A."/>
            <person name="Liang C."/>
            <person name="Lipzen A."/>
            <person name="Lutzoni F."/>
            <person name="Magnuson J."/>
            <person name="Mondo S."/>
            <person name="Nolan M."/>
            <person name="Ohm R."/>
            <person name="Pangilinan J."/>
            <person name="Park H.-J."/>
            <person name="Ramirez L."/>
            <person name="Alfaro M."/>
            <person name="Sun H."/>
            <person name="Tritt A."/>
            <person name="Yoshinaga Y."/>
            <person name="Zwiers L.-H."/>
            <person name="Turgeon B."/>
            <person name="Goodwin S."/>
            <person name="Spatafora J."/>
            <person name="Crous P."/>
            <person name="Grigoriev I."/>
        </authorList>
    </citation>
    <scope>NUCLEOTIDE SEQUENCE</scope>
    <source>
        <strain evidence="2">CBS 107.79</strain>
    </source>
</reference>
<keyword evidence="3" id="KW-1185">Reference proteome</keyword>
<protein>
    <submittedName>
        <fullName evidence="2">Uncharacterized protein</fullName>
    </submittedName>
</protein>
<dbReference type="AlphaFoldDB" id="A0A6A5VJ96"/>